<evidence type="ECO:0000313" key="12">
    <source>
        <dbReference type="RefSeq" id="XP_011504851.1"/>
    </source>
</evidence>
<dbReference type="Pfam" id="PF01147">
    <property type="entry name" value="Crust_neurohorm"/>
    <property type="match status" value="1"/>
</dbReference>
<dbReference type="GO" id="GO:0005576">
    <property type="term" value="C:extracellular region"/>
    <property type="evidence" value="ECO:0007669"/>
    <property type="project" value="UniProtKB-SubCell"/>
</dbReference>
<comment type="subcellular location">
    <subcellularLocation>
        <location evidence="1">Secreted</location>
    </subcellularLocation>
</comment>
<dbReference type="GO" id="GO:0005184">
    <property type="term" value="F:neuropeptide hormone activity"/>
    <property type="evidence" value="ECO:0007669"/>
    <property type="project" value="InterPro"/>
</dbReference>
<evidence type="ECO:0000256" key="6">
    <source>
        <dbReference type="ARBA" id="ARBA00023157"/>
    </source>
</evidence>
<evidence type="ECO:0000256" key="9">
    <source>
        <dbReference type="SAM" id="Phobius"/>
    </source>
</evidence>
<dbReference type="InterPro" id="IPR035957">
    <property type="entry name" value="Crust_neurohorm_sf"/>
</dbReference>
<dbReference type="RefSeq" id="XP_011504850.1">
    <property type="nucleotide sequence ID" value="XM_011506548.1"/>
</dbReference>
<dbReference type="RefSeq" id="XP_011504851.1">
    <property type="nucleotide sequence ID" value="XM_011506549.1"/>
</dbReference>
<dbReference type="GO" id="GO:0007623">
    <property type="term" value="P:circadian rhythm"/>
    <property type="evidence" value="ECO:0007669"/>
    <property type="project" value="TreeGrafter"/>
</dbReference>
<proteinExistence type="inferred from homology"/>
<feature type="transmembrane region" description="Helical" evidence="9">
    <location>
        <begin position="74"/>
        <end position="100"/>
    </location>
</feature>
<dbReference type="InterPro" id="IPR000346">
    <property type="entry name" value="Hyperglycemic1"/>
</dbReference>
<dbReference type="PANTHER" id="PTHR35981:SF2">
    <property type="entry name" value="ION TRANSPORT PEPTIDE, ISOFORM C"/>
    <property type="match status" value="1"/>
</dbReference>
<dbReference type="CTD" id="37921"/>
<keyword evidence="9" id="KW-1133">Transmembrane helix</keyword>
<evidence type="ECO:0000256" key="4">
    <source>
        <dbReference type="ARBA" id="ARBA00022685"/>
    </source>
</evidence>
<dbReference type="Proteomes" id="UP000695007">
    <property type="component" value="Unplaced"/>
</dbReference>
<comment type="similarity">
    <text evidence="2">Belongs to the arthropod CHH/MIH/GIH/VIH hormone family.</text>
</comment>
<dbReference type="PROSITE" id="PS01250">
    <property type="entry name" value="CHH_MIH_GIH"/>
    <property type="match status" value="1"/>
</dbReference>
<feature type="disulfide bond" evidence="7">
    <location>
        <begin position="133"/>
        <end position="159"/>
    </location>
</feature>
<evidence type="ECO:0000256" key="5">
    <source>
        <dbReference type="ARBA" id="ARBA00022702"/>
    </source>
</evidence>
<dbReference type="PANTHER" id="PTHR35981">
    <property type="entry name" value="ION TRANSPORT PEPTIDE, ISOFORM C"/>
    <property type="match status" value="1"/>
</dbReference>
<dbReference type="KEGG" id="csol:105367769"/>
<dbReference type="FunFam" id="1.10.2010.10:FF:000001">
    <property type="entry name" value="Ion transport peptide isoform C"/>
    <property type="match status" value="1"/>
</dbReference>
<keyword evidence="4" id="KW-0165">Cleavage on pair of basic residues</keyword>
<dbReference type="GeneID" id="105367769"/>
<feature type="disulfide bond" evidence="7">
    <location>
        <begin position="130"/>
        <end position="146"/>
    </location>
</feature>
<dbReference type="InterPro" id="IPR001166">
    <property type="entry name" value="Hyperglycemic"/>
</dbReference>
<dbReference type="InterPro" id="IPR018251">
    <property type="entry name" value="Crust_neurhormone_CS"/>
</dbReference>
<keyword evidence="9" id="KW-0812">Transmembrane</keyword>
<feature type="region of interest" description="Disordered" evidence="8">
    <location>
        <begin position="1"/>
        <end position="64"/>
    </location>
</feature>
<name>A0AAJ7E1Y3_9HYME</name>
<dbReference type="InterPro" id="IPR031098">
    <property type="entry name" value="Crust_neurohorm"/>
</dbReference>
<dbReference type="PRINTS" id="PR00550">
    <property type="entry name" value="HYPRGLYCEMIC"/>
</dbReference>
<keyword evidence="3" id="KW-0964">Secreted</keyword>
<evidence type="ECO:0000313" key="11">
    <source>
        <dbReference type="RefSeq" id="XP_011504850.1"/>
    </source>
</evidence>
<sequence>MMHRQETRNSYAIATERSQLLRRSMSRSESPKASLTRSPRSPRSTGRCRSGTGNGSLDHCSSASSWTTGSSSSLLSVLACSMTLLLFTSCLGIADAGALMGHPFSKRSFMDIQCKGVYDKSLFARLDRICEDCYNLFREPQLHTLCRKNCFTSDYFKGCLDVLLLQDEMEWIQTSIKQLHGADPGV</sequence>
<dbReference type="SUPFAM" id="SSF81778">
    <property type="entry name" value="Crustacean CHH/MIH/GIH neurohormone"/>
    <property type="match status" value="1"/>
</dbReference>
<organism evidence="10 11">
    <name type="scientific">Ceratosolen solmsi marchali</name>
    <dbReference type="NCBI Taxonomy" id="326594"/>
    <lineage>
        <taxon>Eukaryota</taxon>
        <taxon>Metazoa</taxon>
        <taxon>Ecdysozoa</taxon>
        <taxon>Arthropoda</taxon>
        <taxon>Hexapoda</taxon>
        <taxon>Insecta</taxon>
        <taxon>Pterygota</taxon>
        <taxon>Neoptera</taxon>
        <taxon>Endopterygota</taxon>
        <taxon>Hymenoptera</taxon>
        <taxon>Apocrita</taxon>
        <taxon>Proctotrupomorpha</taxon>
        <taxon>Chalcidoidea</taxon>
        <taxon>Agaonidae</taxon>
        <taxon>Agaoninae</taxon>
        <taxon>Ceratosolen</taxon>
    </lineage>
</organism>
<keyword evidence="6 7" id="KW-1015">Disulfide bond</keyword>
<evidence type="ECO:0000256" key="1">
    <source>
        <dbReference type="ARBA" id="ARBA00004613"/>
    </source>
</evidence>
<keyword evidence="9" id="KW-0472">Membrane</keyword>
<accession>A0AAJ7E1Y3</accession>
<protein>
    <submittedName>
        <fullName evidence="11 12">Ion transport peptide-like</fullName>
    </submittedName>
</protein>
<evidence type="ECO:0000256" key="2">
    <source>
        <dbReference type="ARBA" id="ARBA00005447"/>
    </source>
</evidence>
<feature type="disulfide bond" evidence="7">
    <location>
        <begin position="114"/>
        <end position="150"/>
    </location>
</feature>
<dbReference type="Gene3D" id="1.10.2010.10">
    <property type="entry name" value="Crustacean CHH/MIH/GIH neurohormone"/>
    <property type="match status" value="1"/>
</dbReference>
<feature type="compositionally biased region" description="Low complexity" evidence="8">
    <location>
        <begin position="36"/>
        <end position="51"/>
    </location>
</feature>
<evidence type="ECO:0000313" key="13">
    <source>
        <dbReference type="RefSeq" id="XP_011504853.1"/>
    </source>
</evidence>
<keyword evidence="5" id="KW-0372">Hormone</keyword>
<evidence type="ECO:0000256" key="7">
    <source>
        <dbReference type="PIRSR" id="PIRSR631098-51"/>
    </source>
</evidence>
<dbReference type="AlphaFoldDB" id="A0AAJ7E1Y3"/>
<dbReference type="RefSeq" id="XP_011504853.1">
    <property type="nucleotide sequence ID" value="XM_011506551.1"/>
</dbReference>
<dbReference type="PRINTS" id="PR00548">
    <property type="entry name" value="HYPRGLYCEMC1"/>
</dbReference>
<gene>
    <name evidence="11 12 13" type="primary">LOC105367769</name>
</gene>
<evidence type="ECO:0000313" key="10">
    <source>
        <dbReference type="Proteomes" id="UP000695007"/>
    </source>
</evidence>
<keyword evidence="10" id="KW-1185">Reference proteome</keyword>
<reference evidence="11 12" key="1">
    <citation type="submission" date="2025-04" db="UniProtKB">
        <authorList>
            <consortium name="RefSeq"/>
        </authorList>
    </citation>
    <scope>IDENTIFICATION</scope>
</reference>
<evidence type="ECO:0000256" key="8">
    <source>
        <dbReference type="SAM" id="MobiDB-lite"/>
    </source>
</evidence>
<evidence type="ECO:0000256" key="3">
    <source>
        <dbReference type="ARBA" id="ARBA00022525"/>
    </source>
</evidence>